<proteinExistence type="predicted"/>
<dbReference type="Gene3D" id="1.10.260.40">
    <property type="entry name" value="lambda repressor-like DNA-binding domains"/>
    <property type="match status" value="1"/>
</dbReference>
<evidence type="ECO:0000313" key="2">
    <source>
        <dbReference type="Proteomes" id="UP000297626"/>
    </source>
</evidence>
<gene>
    <name evidence="1" type="ORF">E3T51_03580</name>
</gene>
<dbReference type="AlphaFoldDB" id="A0A4R9BTZ0"/>
<dbReference type="Proteomes" id="UP000297626">
    <property type="component" value="Unassembled WGS sequence"/>
</dbReference>
<evidence type="ECO:0000313" key="1">
    <source>
        <dbReference type="EMBL" id="TFD89813.1"/>
    </source>
</evidence>
<dbReference type="EMBL" id="SOHN01000008">
    <property type="protein sequence ID" value="TFD89813.1"/>
    <property type="molecule type" value="Genomic_DNA"/>
</dbReference>
<sequence>MMNFLAQAGIGDRIQAIRKQHAIRSARALADLIPGDNVTESIVQNIEAGGKDDLLVSQLLNIAKALRVSPIFLLAPHRHTLSPVRHRQPQLALR</sequence>
<organism evidence="1 2">
    <name type="scientific">Cryobacterium serini</name>
    <dbReference type="NCBI Taxonomy" id="1259201"/>
    <lineage>
        <taxon>Bacteria</taxon>
        <taxon>Bacillati</taxon>
        <taxon>Actinomycetota</taxon>
        <taxon>Actinomycetes</taxon>
        <taxon>Micrococcales</taxon>
        <taxon>Microbacteriaceae</taxon>
        <taxon>Cryobacterium</taxon>
    </lineage>
</organism>
<keyword evidence="2" id="KW-1185">Reference proteome</keyword>
<accession>A0A4R9BTZ0</accession>
<protein>
    <submittedName>
        <fullName evidence="1">XRE family transcriptional regulator</fullName>
    </submittedName>
</protein>
<dbReference type="InterPro" id="IPR010982">
    <property type="entry name" value="Lambda_DNA-bd_dom_sf"/>
</dbReference>
<dbReference type="RefSeq" id="WP_166806371.1">
    <property type="nucleotide sequence ID" value="NZ_SOHN01000008.1"/>
</dbReference>
<dbReference type="SUPFAM" id="SSF47413">
    <property type="entry name" value="lambda repressor-like DNA-binding domains"/>
    <property type="match status" value="1"/>
</dbReference>
<name>A0A4R9BTZ0_9MICO</name>
<dbReference type="GO" id="GO:0003677">
    <property type="term" value="F:DNA binding"/>
    <property type="evidence" value="ECO:0007669"/>
    <property type="project" value="InterPro"/>
</dbReference>
<reference evidence="1 2" key="1">
    <citation type="submission" date="2019-03" db="EMBL/GenBank/DDBJ databases">
        <title>Genomics of glacier-inhabiting Cryobacterium strains.</title>
        <authorList>
            <person name="Liu Q."/>
            <person name="Xin Y.-H."/>
        </authorList>
    </citation>
    <scope>NUCLEOTIDE SEQUENCE [LARGE SCALE GENOMIC DNA]</scope>
    <source>
        <strain evidence="1 2">Sr54</strain>
    </source>
</reference>
<comment type="caution">
    <text evidence="1">The sequence shown here is derived from an EMBL/GenBank/DDBJ whole genome shotgun (WGS) entry which is preliminary data.</text>
</comment>